<dbReference type="AlphaFoldDB" id="A0A830BYM2"/>
<evidence type="ECO:0000313" key="3">
    <source>
        <dbReference type="Proteomes" id="UP000653305"/>
    </source>
</evidence>
<reference evidence="2" key="1">
    <citation type="submission" date="2020-07" db="EMBL/GenBank/DDBJ databases">
        <title>Ethylene signaling mediates host invasion by parasitic plants.</title>
        <authorList>
            <person name="Yoshida S."/>
        </authorList>
    </citation>
    <scope>NUCLEOTIDE SEQUENCE</scope>
    <source>
        <strain evidence="2">Okayama</strain>
    </source>
</reference>
<dbReference type="Proteomes" id="UP000653305">
    <property type="component" value="Unassembled WGS sequence"/>
</dbReference>
<dbReference type="EMBL" id="BMAC01000307">
    <property type="protein sequence ID" value="GFP93267.1"/>
    <property type="molecule type" value="Genomic_DNA"/>
</dbReference>
<name>A0A830BYM2_9LAMI</name>
<protein>
    <submittedName>
        <fullName evidence="2">Tetraspanin-2</fullName>
    </submittedName>
</protein>
<gene>
    <name evidence="2" type="ORF">PHJA_001471100</name>
</gene>
<sequence length="114" mass="12511">MARLQPRQRVHPLAARRPRRCLLPRLPRRIRRGLPEEAGPFGRVLGVHVHPHRAAPRGPSARVRRHAPERHVRCPEDGVSGVQAGGVLVVAQGLDYRKVGRGSEGGGVEKEGGR</sequence>
<comment type="caution">
    <text evidence="2">The sequence shown here is derived from an EMBL/GenBank/DDBJ whole genome shotgun (WGS) entry which is preliminary data.</text>
</comment>
<proteinExistence type="predicted"/>
<evidence type="ECO:0000256" key="1">
    <source>
        <dbReference type="SAM" id="MobiDB-lite"/>
    </source>
</evidence>
<feature type="region of interest" description="Disordered" evidence="1">
    <location>
        <begin position="50"/>
        <end position="78"/>
    </location>
</feature>
<organism evidence="2 3">
    <name type="scientific">Phtheirospermum japonicum</name>
    <dbReference type="NCBI Taxonomy" id="374723"/>
    <lineage>
        <taxon>Eukaryota</taxon>
        <taxon>Viridiplantae</taxon>
        <taxon>Streptophyta</taxon>
        <taxon>Embryophyta</taxon>
        <taxon>Tracheophyta</taxon>
        <taxon>Spermatophyta</taxon>
        <taxon>Magnoliopsida</taxon>
        <taxon>eudicotyledons</taxon>
        <taxon>Gunneridae</taxon>
        <taxon>Pentapetalae</taxon>
        <taxon>asterids</taxon>
        <taxon>lamiids</taxon>
        <taxon>Lamiales</taxon>
        <taxon>Orobanchaceae</taxon>
        <taxon>Orobanchaceae incertae sedis</taxon>
        <taxon>Phtheirospermum</taxon>
    </lineage>
</organism>
<evidence type="ECO:0000313" key="2">
    <source>
        <dbReference type="EMBL" id="GFP93267.1"/>
    </source>
</evidence>
<accession>A0A830BYM2</accession>
<keyword evidence="3" id="KW-1185">Reference proteome</keyword>